<evidence type="ECO:0000256" key="1">
    <source>
        <dbReference type="SAM" id="SignalP"/>
    </source>
</evidence>
<dbReference type="OrthoDB" id="4605274at2759"/>
<organism evidence="2 3">
    <name type="scientific">Stachybotrys elegans</name>
    <dbReference type="NCBI Taxonomy" id="80388"/>
    <lineage>
        <taxon>Eukaryota</taxon>
        <taxon>Fungi</taxon>
        <taxon>Dikarya</taxon>
        <taxon>Ascomycota</taxon>
        <taxon>Pezizomycotina</taxon>
        <taxon>Sordariomycetes</taxon>
        <taxon>Hypocreomycetidae</taxon>
        <taxon>Hypocreales</taxon>
        <taxon>Stachybotryaceae</taxon>
        <taxon>Stachybotrys</taxon>
    </lineage>
</organism>
<feature type="chain" id="PRO_5035446170" description="Lipase B" evidence="1">
    <location>
        <begin position="20"/>
        <end position="471"/>
    </location>
</feature>
<dbReference type="PANTHER" id="PTHR37574">
    <property type="entry name" value="LIPASE B"/>
    <property type="match status" value="1"/>
</dbReference>
<dbReference type="AlphaFoldDB" id="A0A8K0WMT2"/>
<dbReference type="Proteomes" id="UP000813444">
    <property type="component" value="Unassembled WGS sequence"/>
</dbReference>
<dbReference type="Gene3D" id="3.40.50.1820">
    <property type="entry name" value="alpha/beta hydrolase"/>
    <property type="match status" value="1"/>
</dbReference>
<protein>
    <recommendedName>
        <fullName evidence="4">Lipase B</fullName>
    </recommendedName>
</protein>
<proteinExistence type="predicted"/>
<evidence type="ECO:0000313" key="2">
    <source>
        <dbReference type="EMBL" id="KAH7309174.1"/>
    </source>
</evidence>
<dbReference type="EMBL" id="JAGPNK010000014">
    <property type="protein sequence ID" value="KAH7309174.1"/>
    <property type="molecule type" value="Genomic_DNA"/>
</dbReference>
<dbReference type="PANTHER" id="PTHR37574:SF1">
    <property type="entry name" value="LIPASE B"/>
    <property type="match status" value="1"/>
</dbReference>
<sequence length="471" mass="49863">MRTSPFFVACLTLASQATARPEPAVKEPTPTFDERGLLDGVVDGVVVNLVKGLLGQVHNALEAGDADAVLKAVKQLVPTARPTNVDGASKVIASLAKARPTNILEYGSHLIANGIISGGVEDLLQIAGGSGPAEAGSSNSNPDPPTSVYPKDACDATYTIPEDKLRAAIYIPDSFTHGEKQPVVLLAGTGNMAYTSFSGNFIPLLSNSDWADPVWVNVPGKLLDDVQTNAEYAAYALNYIASITGRNVSVIGWSQGNIDAQWAFKYWPSTRRVTSDHIAISADYKGSTILSALMPLKLLNTESVLQQGPDTKLIAALRSNGGDSGYVPTTSIYSGFFDEIVQPMSGKEASAYLLDARKVGVTNVEVQQVCAGYPAGTLYTHEGVLYNPLAFALAKDAITHDGPGQVSRIPLKEVCSRYLTPGLGLEELLITENAIVSGGFAMFLYQPKPVQEPKIQGYVTASKAAAECANQ</sequence>
<comment type="caution">
    <text evidence="2">The sequence shown here is derived from an EMBL/GenBank/DDBJ whole genome shotgun (WGS) entry which is preliminary data.</text>
</comment>
<keyword evidence="3" id="KW-1185">Reference proteome</keyword>
<name>A0A8K0WMT2_9HYPO</name>
<evidence type="ECO:0008006" key="4">
    <source>
        <dbReference type="Google" id="ProtNLM"/>
    </source>
</evidence>
<dbReference type="InterPro" id="IPR029058">
    <property type="entry name" value="AB_hydrolase_fold"/>
</dbReference>
<accession>A0A8K0WMT2</accession>
<feature type="signal peptide" evidence="1">
    <location>
        <begin position="1"/>
        <end position="19"/>
    </location>
</feature>
<reference evidence="2" key="1">
    <citation type="journal article" date="2021" name="Nat. Commun.">
        <title>Genetic determinants of endophytism in the Arabidopsis root mycobiome.</title>
        <authorList>
            <person name="Mesny F."/>
            <person name="Miyauchi S."/>
            <person name="Thiergart T."/>
            <person name="Pickel B."/>
            <person name="Atanasova L."/>
            <person name="Karlsson M."/>
            <person name="Huettel B."/>
            <person name="Barry K.W."/>
            <person name="Haridas S."/>
            <person name="Chen C."/>
            <person name="Bauer D."/>
            <person name="Andreopoulos W."/>
            <person name="Pangilinan J."/>
            <person name="LaButti K."/>
            <person name="Riley R."/>
            <person name="Lipzen A."/>
            <person name="Clum A."/>
            <person name="Drula E."/>
            <person name="Henrissat B."/>
            <person name="Kohler A."/>
            <person name="Grigoriev I.V."/>
            <person name="Martin F.M."/>
            <person name="Hacquard S."/>
        </authorList>
    </citation>
    <scope>NUCLEOTIDE SEQUENCE</scope>
    <source>
        <strain evidence="2">MPI-CAGE-CH-0235</strain>
    </source>
</reference>
<dbReference type="SUPFAM" id="SSF53474">
    <property type="entry name" value="alpha/beta-Hydrolases"/>
    <property type="match status" value="1"/>
</dbReference>
<dbReference type="InterPro" id="IPR053228">
    <property type="entry name" value="Stereospecific_Lipase"/>
</dbReference>
<gene>
    <name evidence="2" type="ORF">B0I35DRAFT_471039</name>
</gene>
<keyword evidence="1" id="KW-0732">Signal</keyword>
<evidence type="ECO:0000313" key="3">
    <source>
        <dbReference type="Proteomes" id="UP000813444"/>
    </source>
</evidence>